<dbReference type="EMBL" id="HBNR01040028">
    <property type="protein sequence ID" value="CAE4598276.1"/>
    <property type="molecule type" value="Transcribed_RNA"/>
</dbReference>
<accession>A0A7S4R0L4</accession>
<organism evidence="1">
    <name type="scientific">Alexandrium monilatum</name>
    <dbReference type="NCBI Taxonomy" id="311494"/>
    <lineage>
        <taxon>Eukaryota</taxon>
        <taxon>Sar</taxon>
        <taxon>Alveolata</taxon>
        <taxon>Dinophyceae</taxon>
        <taxon>Gonyaulacales</taxon>
        <taxon>Pyrocystaceae</taxon>
        <taxon>Alexandrium</taxon>
    </lineage>
</organism>
<dbReference type="PANTHER" id="PTHR31252">
    <property type="entry name" value="DUF4419 DOMAIN-CONTAINING PROTEIN"/>
    <property type="match status" value="1"/>
</dbReference>
<sequence length="232" mass="25774">MDAMQHYFSYTLCCGCGFPSITLTGTPADWERIREKARRLRAYDLDWWLEALLPALDEFVAAASGKPNLDFWRSLCMINTGISFPHWKPLTGWVQVFFPYLIRPGLDEGFRGKFDEARGAPTKTLVRNPNLAGYLESYKSRVNVTNFDASRKLAGPWGQEPPEGVASGVNLELFPPGLSRAPFIYKNLATGKDHKMAFYGGITCLVQQASGAIEPKMGWAVLDSGSLVGDTR</sequence>
<dbReference type="InterPro" id="IPR025533">
    <property type="entry name" value="DUF4419"/>
</dbReference>
<dbReference type="AlphaFoldDB" id="A0A7S4R0L4"/>
<gene>
    <name evidence="1" type="ORF">AMON00008_LOCUS27751</name>
</gene>
<protein>
    <submittedName>
        <fullName evidence="1">Uncharacterized protein</fullName>
    </submittedName>
</protein>
<dbReference type="Pfam" id="PF14388">
    <property type="entry name" value="DUF4419"/>
    <property type="match status" value="1"/>
</dbReference>
<proteinExistence type="predicted"/>
<dbReference type="PANTHER" id="PTHR31252:SF11">
    <property type="entry name" value="DUF4419 DOMAIN-CONTAINING PROTEIN"/>
    <property type="match status" value="1"/>
</dbReference>
<name>A0A7S4R0L4_9DINO</name>
<reference evidence="1" key="1">
    <citation type="submission" date="2021-01" db="EMBL/GenBank/DDBJ databases">
        <authorList>
            <person name="Corre E."/>
            <person name="Pelletier E."/>
            <person name="Niang G."/>
            <person name="Scheremetjew M."/>
            <person name="Finn R."/>
            <person name="Kale V."/>
            <person name="Holt S."/>
            <person name="Cochrane G."/>
            <person name="Meng A."/>
            <person name="Brown T."/>
            <person name="Cohen L."/>
        </authorList>
    </citation>
    <scope>NUCLEOTIDE SEQUENCE</scope>
    <source>
        <strain evidence="1">CCMP3105</strain>
    </source>
</reference>
<evidence type="ECO:0000313" key="1">
    <source>
        <dbReference type="EMBL" id="CAE4598276.1"/>
    </source>
</evidence>